<evidence type="ECO:0000313" key="1">
    <source>
        <dbReference type="EMBL" id="MBZ2194605.1"/>
    </source>
</evidence>
<dbReference type="PANTHER" id="PTHR14136">
    <property type="entry name" value="BTB_POZ DOMAIN-CONTAINING PROTEIN KCTD9"/>
    <property type="match status" value="1"/>
</dbReference>
<name>A0ABS7S496_9MICO</name>
<gene>
    <name evidence="1" type="ORF">KCQ71_00445</name>
</gene>
<dbReference type="InterPro" id="IPR051082">
    <property type="entry name" value="Pentapeptide-BTB/POZ_domain"/>
</dbReference>
<dbReference type="Proteomes" id="UP000826651">
    <property type="component" value="Unassembled WGS sequence"/>
</dbReference>
<dbReference type="Gene3D" id="2.160.20.80">
    <property type="entry name" value="E3 ubiquitin-protein ligase SopA"/>
    <property type="match status" value="1"/>
</dbReference>
<protein>
    <submittedName>
        <fullName evidence="1">Pentapeptide repeat-containing protein</fullName>
    </submittedName>
</protein>
<dbReference type="PANTHER" id="PTHR14136:SF17">
    <property type="entry name" value="BTB_POZ DOMAIN-CONTAINING PROTEIN KCTD9"/>
    <property type="match status" value="1"/>
</dbReference>
<comment type="caution">
    <text evidence="1">The sequence shown here is derived from an EMBL/GenBank/DDBJ whole genome shotgun (WGS) entry which is preliminary data.</text>
</comment>
<dbReference type="Pfam" id="PF00805">
    <property type="entry name" value="Pentapeptide"/>
    <property type="match status" value="1"/>
</dbReference>
<evidence type="ECO:0000313" key="2">
    <source>
        <dbReference type="Proteomes" id="UP000826651"/>
    </source>
</evidence>
<organism evidence="1 2">
    <name type="scientific">Occultella gossypii</name>
    <dbReference type="NCBI Taxonomy" id="2800820"/>
    <lineage>
        <taxon>Bacteria</taxon>
        <taxon>Bacillati</taxon>
        <taxon>Actinomycetota</taxon>
        <taxon>Actinomycetes</taxon>
        <taxon>Micrococcales</taxon>
        <taxon>Ruaniaceae</taxon>
        <taxon>Occultella</taxon>
    </lineage>
</organism>
<reference evidence="1 2" key="1">
    <citation type="submission" date="2021-04" db="EMBL/GenBank/DDBJ databases">
        <title>Ruania sp. nov., isolated from sandy soil of mangrove forest.</title>
        <authorList>
            <person name="Ge X."/>
            <person name="Huang R."/>
            <person name="Liu W."/>
        </authorList>
    </citation>
    <scope>NUCLEOTIDE SEQUENCE [LARGE SCALE GENOMIC DNA]</scope>
    <source>
        <strain evidence="1 2">N2-46</strain>
    </source>
</reference>
<dbReference type="SUPFAM" id="SSF141571">
    <property type="entry name" value="Pentapeptide repeat-like"/>
    <property type="match status" value="1"/>
</dbReference>
<dbReference type="InterPro" id="IPR001646">
    <property type="entry name" value="5peptide_repeat"/>
</dbReference>
<proteinExistence type="predicted"/>
<sequence length="280" mass="29531">MEPTNRTNPTAGATSAGLDLRADCARCVGLCCVALAFARSADFAFDKAAGEPCRNLLADHRCAIHTNLRATGMAGCTTYDCFGAGQHITRTTFAGRTWRDGPDTSAAMFAAFGVMRRLHEALWYLACARALDLPAELAGEIGRLRTRIEDATTGSAADLAALDVDAIWAEMADAALRASAHTRARVRGPRPERRGADLIGADLRGADLRGANLRGAALIGADLRGARLHRADVIGADLRGADVRGTDLADVLFLTQPQIAAATGDTRTGIPDGLSRPAHW</sequence>
<keyword evidence="2" id="KW-1185">Reference proteome</keyword>
<accession>A0ABS7S496</accession>
<dbReference type="EMBL" id="JAGSHT010000001">
    <property type="protein sequence ID" value="MBZ2194605.1"/>
    <property type="molecule type" value="Genomic_DNA"/>
</dbReference>